<organism evidence="1 2">
    <name type="scientific">Aspergillus oryzae</name>
    <name type="common">Yellow koji mold</name>
    <dbReference type="NCBI Taxonomy" id="5062"/>
    <lineage>
        <taxon>Eukaryota</taxon>
        <taxon>Fungi</taxon>
        <taxon>Dikarya</taxon>
        <taxon>Ascomycota</taxon>
        <taxon>Pezizomycotina</taxon>
        <taxon>Eurotiomycetes</taxon>
        <taxon>Eurotiomycetidae</taxon>
        <taxon>Eurotiales</taxon>
        <taxon>Aspergillaceae</taxon>
        <taxon>Aspergillus</taxon>
        <taxon>Aspergillus subgen. Circumdati</taxon>
    </lineage>
</organism>
<name>A0AAN4YG91_ASPOZ</name>
<dbReference type="EMBL" id="BSYA01000023">
    <property type="protein sequence ID" value="GMG26060.1"/>
    <property type="molecule type" value="Genomic_DNA"/>
</dbReference>
<reference evidence="1" key="1">
    <citation type="submission" date="2023-04" db="EMBL/GenBank/DDBJ databases">
        <title>Aspergillus oryzae NBRC 4228.</title>
        <authorList>
            <person name="Ichikawa N."/>
            <person name="Sato H."/>
            <person name="Tonouchi N."/>
        </authorList>
    </citation>
    <scope>NUCLEOTIDE SEQUENCE</scope>
    <source>
        <strain evidence="1">NBRC 4228</strain>
    </source>
</reference>
<gene>
    <name evidence="1" type="ORF">Aory04_000296600</name>
</gene>
<evidence type="ECO:0000313" key="2">
    <source>
        <dbReference type="Proteomes" id="UP001165205"/>
    </source>
</evidence>
<protein>
    <submittedName>
        <fullName evidence="1">Unnamed protein product</fullName>
    </submittedName>
</protein>
<proteinExistence type="predicted"/>
<sequence length="139" mass="15521">MESASSSPSFKQPLATIYALPGLSDNLSIRPRLLEPDIGLNQIDYLARQESKCILISNKRTMACFGLLNQALATVPCFASYTGRRPGSAIWLNKMSTELDSSVQPVTHKTSSFMELLVLRWVGAEWPSKKWTRTKDETL</sequence>
<evidence type="ECO:0000313" key="1">
    <source>
        <dbReference type="EMBL" id="GMG26060.1"/>
    </source>
</evidence>
<accession>A0AAN4YG91</accession>
<comment type="caution">
    <text evidence="1">The sequence shown here is derived from an EMBL/GenBank/DDBJ whole genome shotgun (WGS) entry which is preliminary data.</text>
</comment>
<dbReference type="AlphaFoldDB" id="A0AAN4YG91"/>
<dbReference type="Proteomes" id="UP001165205">
    <property type="component" value="Unassembled WGS sequence"/>
</dbReference>